<evidence type="ECO:0000313" key="1">
    <source>
        <dbReference type="EMBL" id="KKR33527.1"/>
    </source>
</evidence>
<dbReference type="SUPFAM" id="SSF55961">
    <property type="entry name" value="Bet v1-like"/>
    <property type="match status" value="1"/>
</dbReference>
<evidence type="ECO:0000313" key="2">
    <source>
        <dbReference type="Proteomes" id="UP000034539"/>
    </source>
</evidence>
<name>A0A0G0T6Q4_9BACT</name>
<dbReference type="Proteomes" id="UP000034539">
    <property type="component" value="Unassembled WGS sequence"/>
</dbReference>
<dbReference type="Gene3D" id="3.30.530.20">
    <property type="match status" value="1"/>
</dbReference>
<protein>
    <submittedName>
        <fullName evidence="1">Uncharacterized protein</fullName>
    </submittedName>
</protein>
<proteinExistence type="predicted"/>
<organism evidence="1 2">
    <name type="scientific">Candidatus Gottesmanbacteria bacterium GW2011_GWC2_39_8</name>
    <dbReference type="NCBI Taxonomy" id="1618450"/>
    <lineage>
        <taxon>Bacteria</taxon>
        <taxon>Candidatus Gottesmaniibacteriota</taxon>
    </lineage>
</organism>
<gene>
    <name evidence="1" type="ORF">UT63_C0015G0008</name>
</gene>
<comment type="caution">
    <text evidence="1">The sequence shown here is derived from an EMBL/GenBank/DDBJ whole genome shotgun (WGS) entry which is preliminary data.</text>
</comment>
<dbReference type="AlphaFoldDB" id="A0A0G0T6Q4"/>
<dbReference type="InterPro" id="IPR023393">
    <property type="entry name" value="START-like_dom_sf"/>
</dbReference>
<accession>A0A0G0T6Q4</accession>
<sequence>MDHTLRHFEESVFIAVSPSDVFKFADNHANFSSHMNKSSWMMMGSKMNTKIDEGKGQKIGSHIQMDAKFFGISLFLDEVIDKYEPPFLKSWHTVGNINLLVICHYRLGFVINPVDGFSEMKVYIDYELPKSLIGKILGNLFAGIYARWCVKQMLYGTMEHFRKQ</sequence>
<dbReference type="EMBL" id="LBXN01000015">
    <property type="protein sequence ID" value="KKR33527.1"/>
    <property type="molecule type" value="Genomic_DNA"/>
</dbReference>
<reference evidence="1 2" key="1">
    <citation type="journal article" date="2015" name="Nature">
        <title>rRNA introns, odd ribosomes, and small enigmatic genomes across a large radiation of phyla.</title>
        <authorList>
            <person name="Brown C.T."/>
            <person name="Hug L.A."/>
            <person name="Thomas B.C."/>
            <person name="Sharon I."/>
            <person name="Castelle C.J."/>
            <person name="Singh A."/>
            <person name="Wilkins M.J."/>
            <person name="Williams K.H."/>
            <person name="Banfield J.F."/>
        </authorList>
    </citation>
    <scope>NUCLEOTIDE SEQUENCE [LARGE SCALE GENOMIC DNA]</scope>
</reference>